<name>A0A2N3G5K1_9ACTN</name>
<sequence>MAAKGYDVSKLKADFLAWDQMIVKAATDYASFINLLQNAKQYTPYESAGQLSNAISQARAQLRIVRQDIIDVRHYYQTVIRPAIAALASQTPTTPATTNPSTAP</sequence>
<gene>
    <name evidence="1" type="ORF">CVT63_05150</name>
</gene>
<evidence type="ECO:0000313" key="2">
    <source>
        <dbReference type="Proteomes" id="UP000233654"/>
    </source>
</evidence>
<organism evidence="1 2">
    <name type="scientific">Candidatus Anoxymicrobium japonicum</name>
    <dbReference type="NCBI Taxonomy" id="2013648"/>
    <lineage>
        <taxon>Bacteria</taxon>
        <taxon>Bacillati</taxon>
        <taxon>Actinomycetota</taxon>
        <taxon>Candidatus Geothermincolia</taxon>
        <taxon>Candidatus Geothermincolales</taxon>
        <taxon>Candidatus Anoxymicrobiaceae</taxon>
        <taxon>Candidatus Anoxymicrobium</taxon>
    </lineage>
</organism>
<proteinExistence type="predicted"/>
<accession>A0A2N3G5K1</accession>
<protein>
    <submittedName>
        <fullName evidence="1">Uncharacterized protein</fullName>
    </submittedName>
</protein>
<dbReference type="AlphaFoldDB" id="A0A2N3G5K1"/>
<dbReference type="EMBL" id="PHEX01000039">
    <property type="protein sequence ID" value="PKQ27983.1"/>
    <property type="molecule type" value="Genomic_DNA"/>
</dbReference>
<evidence type="ECO:0000313" key="1">
    <source>
        <dbReference type="EMBL" id="PKQ27983.1"/>
    </source>
</evidence>
<comment type="caution">
    <text evidence="1">The sequence shown here is derived from an EMBL/GenBank/DDBJ whole genome shotgun (WGS) entry which is preliminary data.</text>
</comment>
<reference evidence="1 2" key="1">
    <citation type="journal article" date="2017" name="ISME J.">
        <title>Potential for microbial H2 and metal transformations associated with novel bacteria and archaea in deep terrestrial subsurface sediments.</title>
        <authorList>
            <person name="Hernsdorf A.W."/>
            <person name="Amano Y."/>
            <person name="Miyakawa K."/>
            <person name="Ise K."/>
            <person name="Suzuki Y."/>
            <person name="Anantharaman K."/>
            <person name="Probst A."/>
            <person name="Burstein D."/>
            <person name="Thomas B.C."/>
            <person name="Banfield J.F."/>
        </authorList>
    </citation>
    <scope>NUCLEOTIDE SEQUENCE [LARGE SCALE GENOMIC DNA]</scope>
    <source>
        <strain evidence="1">HGW-Actinobacteria-3</strain>
    </source>
</reference>
<dbReference type="Proteomes" id="UP000233654">
    <property type="component" value="Unassembled WGS sequence"/>
</dbReference>